<keyword evidence="1" id="KW-0812">Transmembrane</keyword>
<sequence>MSHGGMSELADVPSDRGKAWQPAAVLATLATGGIGALWLAQPDLYPFGSHDRVTVSVTHRIEHATAGGMLVVSALIGVAALAVAALHWTRVVERAVLAVALLQAVFFGLVMTDASVMSLLGYTVAFAGPAILVATVIALCLRNNVVGYVIAAAAVGFVVIGTTTGFLQLRVVTTFWGNVSHSFESFEARLGWALLMASLAASWGWAAARLAAGGRMGQSTIFTCPRAVRRWGRVATIAAAVCPLPYAFLRLLWLTPWPVDLRADMDRPEVRMQGAFLGVAALIGCILTFGLISRWGEVFPRWTPFVGCRSVPPALAVVPGSVVAAAATMAGPGLLLSGLESNGAGHGVAGVVLTVLIFPFPVWGPLLAVAVLAYRLRRRIQSTNDDGSTLGVP</sequence>
<feature type="transmembrane region" description="Helical" evidence="1">
    <location>
        <begin position="95"/>
        <end position="114"/>
    </location>
</feature>
<feature type="transmembrane region" description="Helical" evidence="1">
    <location>
        <begin position="120"/>
        <end position="141"/>
    </location>
</feature>
<dbReference type="Proteomes" id="UP000295151">
    <property type="component" value="Unassembled WGS sequence"/>
</dbReference>
<name>A0A4R7T745_9ACTN</name>
<feature type="transmembrane region" description="Helical" evidence="1">
    <location>
        <begin position="231"/>
        <end position="253"/>
    </location>
</feature>
<feature type="transmembrane region" description="Helical" evidence="1">
    <location>
        <begin position="66"/>
        <end position="88"/>
    </location>
</feature>
<feature type="transmembrane region" description="Helical" evidence="1">
    <location>
        <begin position="148"/>
        <end position="169"/>
    </location>
</feature>
<gene>
    <name evidence="2" type="ORF">EV138_1260</name>
</gene>
<proteinExistence type="predicted"/>
<feature type="transmembrane region" description="Helical" evidence="1">
    <location>
        <begin position="189"/>
        <end position="210"/>
    </location>
</feature>
<keyword evidence="1" id="KW-1133">Transmembrane helix</keyword>
<accession>A0A4R7T745</accession>
<feature type="transmembrane region" description="Helical" evidence="1">
    <location>
        <begin position="273"/>
        <end position="293"/>
    </location>
</feature>
<dbReference type="EMBL" id="SOCE01000001">
    <property type="protein sequence ID" value="TDU87732.1"/>
    <property type="molecule type" value="Genomic_DNA"/>
</dbReference>
<reference evidence="2 3" key="1">
    <citation type="submission" date="2019-03" db="EMBL/GenBank/DDBJ databases">
        <title>Genomic Encyclopedia of Type Strains, Phase III (KMG-III): the genomes of soil and plant-associated and newly described type strains.</title>
        <authorList>
            <person name="Whitman W."/>
        </authorList>
    </citation>
    <scope>NUCLEOTIDE SEQUENCE [LARGE SCALE GENOMIC DNA]</scope>
    <source>
        <strain evidence="2 3">VKM Ac-2575</strain>
    </source>
</reference>
<organism evidence="2 3">
    <name type="scientific">Kribbella voronezhensis</name>
    <dbReference type="NCBI Taxonomy" id="2512212"/>
    <lineage>
        <taxon>Bacteria</taxon>
        <taxon>Bacillati</taxon>
        <taxon>Actinomycetota</taxon>
        <taxon>Actinomycetes</taxon>
        <taxon>Propionibacteriales</taxon>
        <taxon>Kribbellaceae</taxon>
        <taxon>Kribbella</taxon>
    </lineage>
</organism>
<protein>
    <submittedName>
        <fullName evidence="2">Uncharacterized protein</fullName>
    </submittedName>
</protein>
<feature type="transmembrane region" description="Helical" evidence="1">
    <location>
        <begin position="348"/>
        <end position="374"/>
    </location>
</feature>
<evidence type="ECO:0000256" key="1">
    <source>
        <dbReference type="SAM" id="Phobius"/>
    </source>
</evidence>
<feature type="transmembrane region" description="Helical" evidence="1">
    <location>
        <begin position="314"/>
        <end position="336"/>
    </location>
</feature>
<keyword evidence="1" id="KW-0472">Membrane</keyword>
<comment type="caution">
    <text evidence="2">The sequence shown here is derived from an EMBL/GenBank/DDBJ whole genome shotgun (WGS) entry which is preliminary data.</text>
</comment>
<feature type="transmembrane region" description="Helical" evidence="1">
    <location>
        <begin position="20"/>
        <end position="40"/>
    </location>
</feature>
<evidence type="ECO:0000313" key="2">
    <source>
        <dbReference type="EMBL" id="TDU87732.1"/>
    </source>
</evidence>
<dbReference type="AlphaFoldDB" id="A0A4R7T745"/>
<evidence type="ECO:0000313" key="3">
    <source>
        <dbReference type="Proteomes" id="UP000295151"/>
    </source>
</evidence>
<keyword evidence="3" id="KW-1185">Reference proteome</keyword>